<evidence type="ECO:0000259" key="3">
    <source>
        <dbReference type="Pfam" id="PF02230"/>
    </source>
</evidence>
<sequence length="232" mass="26263">MRKKSIIIEPITQARSCVIWLHGLGARRDFSKLVPEFDLPINHSIRFIFPFAEINSLTINKSESIHSWYDIKSVCNTTMVREIDITSALYSCAYIHSIIDQQIKLGILPHNIILIGFSQGALIAGLSSLTTKHALAASMIISGYLPEWSLFARNIQIPHKHTNYICMHGMQDTIIPIKLGTIAKDMLIQHGYNVTWHTYETGHELCFDAIQKIRSILAEKLIDISTLQINSH</sequence>
<dbReference type="InterPro" id="IPR050565">
    <property type="entry name" value="LYPA1-2/EST-like"/>
</dbReference>
<evidence type="ECO:0000313" key="5">
    <source>
        <dbReference type="Proteomes" id="UP000636949"/>
    </source>
</evidence>
<dbReference type="SUPFAM" id="SSF53474">
    <property type="entry name" value="alpha/beta-Hydrolases"/>
    <property type="match status" value="1"/>
</dbReference>
<evidence type="ECO:0000313" key="4">
    <source>
        <dbReference type="EMBL" id="GGF97818.1"/>
    </source>
</evidence>
<gene>
    <name evidence="4" type="ORF">GCM10010995_13780</name>
</gene>
<dbReference type="PANTHER" id="PTHR10655:SF17">
    <property type="entry name" value="LYSOPHOSPHOLIPASE-LIKE PROTEIN 1"/>
    <property type="match status" value="1"/>
</dbReference>
<accession>A0A8J2Z486</accession>
<keyword evidence="2" id="KW-0378">Hydrolase</keyword>
<reference evidence="4" key="1">
    <citation type="journal article" date="2014" name="Int. J. Syst. Evol. Microbiol.">
        <title>Complete genome sequence of Corynebacterium casei LMG S-19264T (=DSM 44701T), isolated from a smear-ripened cheese.</title>
        <authorList>
            <consortium name="US DOE Joint Genome Institute (JGI-PGF)"/>
            <person name="Walter F."/>
            <person name="Albersmeier A."/>
            <person name="Kalinowski J."/>
            <person name="Ruckert C."/>
        </authorList>
    </citation>
    <scope>NUCLEOTIDE SEQUENCE</scope>
    <source>
        <strain evidence="4">CGMCC 1.15758</strain>
    </source>
</reference>
<evidence type="ECO:0000256" key="1">
    <source>
        <dbReference type="ARBA" id="ARBA00006499"/>
    </source>
</evidence>
<keyword evidence="5" id="KW-1185">Reference proteome</keyword>
<dbReference type="OrthoDB" id="9801763at2"/>
<dbReference type="Gene3D" id="3.40.50.1820">
    <property type="entry name" value="alpha/beta hydrolase"/>
    <property type="match status" value="1"/>
</dbReference>
<organism evidence="4 5">
    <name type="scientific">Cysteiniphilum litorale</name>
    <dbReference type="NCBI Taxonomy" id="2056700"/>
    <lineage>
        <taxon>Bacteria</taxon>
        <taxon>Pseudomonadati</taxon>
        <taxon>Pseudomonadota</taxon>
        <taxon>Gammaproteobacteria</taxon>
        <taxon>Thiotrichales</taxon>
        <taxon>Fastidiosibacteraceae</taxon>
        <taxon>Cysteiniphilum</taxon>
    </lineage>
</organism>
<dbReference type="PANTHER" id="PTHR10655">
    <property type="entry name" value="LYSOPHOSPHOLIPASE-RELATED"/>
    <property type="match status" value="1"/>
</dbReference>
<comment type="caution">
    <text evidence="4">The sequence shown here is derived from an EMBL/GenBank/DDBJ whole genome shotgun (WGS) entry which is preliminary data.</text>
</comment>
<dbReference type="GO" id="GO:0016787">
    <property type="term" value="F:hydrolase activity"/>
    <property type="evidence" value="ECO:0007669"/>
    <property type="project" value="UniProtKB-KW"/>
</dbReference>
<proteinExistence type="inferred from homology"/>
<dbReference type="EMBL" id="BMJS01000013">
    <property type="protein sequence ID" value="GGF97818.1"/>
    <property type="molecule type" value="Genomic_DNA"/>
</dbReference>
<dbReference type="AlphaFoldDB" id="A0A8J2Z486"/>
<feature type="domain" description="Phospholipase/carboxylesterase/thioesterase" evidence="3">
    <location>
        <begin position="5"/>
        <end position="218"/>
    </location>
</feature>
<comment type="similarity">
    <text evidence="1">Belongs to the AB hydrolase superfamily. AB hydrolase 2 family.</text>
</comment>
<name>A0A8J2Z486_9GAMM</name>
<dbReference type="Proteomes" id="UP000636949">
    <property type="component" value="Unassembled WGS sequence"/>
</dbReference>
<dbReference type="Pfam" id="PF02230">
    <property type="entry name" value="Abhydrolase_2"/>
    <property type="match status" value="1"/>
</dbReference>
<evidence type="ECO:0000256" key="2">
    <source>
        <dbReference type="ARBA" id="ARBA00022801"/>
    </source>
</evidence>
<dbReference type="RefSeq" id="WP_117002828.1">
    <property type="nucleotide sequence ID" value="NZ_BMJS01000013.1"/>
</dbReference>
<reference evidence="4" key="2">
    <citation type="submission" date="2020-09" db="EMBL/GenBank/DDBJ databases">
        <authorList>
            <person name="Sun Q."/>
            <person name="Zhou Y."/>
        </authorList>
    </citation>
    <scope>NUCLEOTIDE SEQUENCE</scope>
    <source>
        <strain evidence="4">CGMCC 1.15758</strain>
    </source>
</reference>
<protein>
    <submittedName>
        <fullName evidence="4">Carboxylesterase</fullName>
    </submittedName>
</protein>
<dbReference type="InterPro" id="IPR029058">
    <property type="entry name" value="AB_hydrolase_fold"/>
</dbReference>
<dbReference type="InterPro" id="IPR003140">
    <property type="entry name" value="PLipase/COase/thioEstase"/>
</dbReference>